<evidence type="ECO:0000313" key="12">
    <source>
        <dbReference type="Proteomes" id="UP001293254"/>
    </source>
</evidence>
<reference evidence="11" key="2">
    <citation type="journal article" date="2024" name="Plant">
        <title>Genomic evolution and insights into agronomic trait innovations of Sesamum species.</title>
        <authorList>
            <person name="Miao H."/>
            <person name="Wang L."/>
            <person name="Qu L."/>
            <person name="Liu H."/>
            <person name="Sun Y."/>
            <person name="Le M."/>
            <person name="Wang Q."/>
            <person name="Wei S."/>
            <person name="Zheng Y."/>
            <person name="Lin W."/>
            <person name="Duan Y."/>
            <person name="Cao H."/>
            <person name="Xiong S."/>
            <person name="Wang X."/>
            <person name="Wei L."/>
            <person name="Li C."/>
            <person name="Ma Q."/>
            <person name="Ju M."/>
            <person name="Zhao R."/>
            <person name="Li G."/>
            <person name="Mu C."/>
            <person name="Tian Q."/>
            <person name="Mei H."/>
            <person name="Zhang T."/>
            <person name="Gao T."/>
            <person name="Zhang H."/>
        </authorList>
    </citation>
    <scope>NUCLEOTIDE SEQUENCE</scope>
    <source>
        <strain evidence="11">3651</strain>
    </source>
</reference>
<name>A0AAE2CLL1_9LAMI</name>
<comment type="catalytic activity">
    <reaction evidence="5">
        <text>L-threonyl-[protein] + ATP = O-phospho-L-threonyl-[protein] + ADP + H(+)</text>
        <dbReference type="Rhea" id="RHEA:46608"/>
        <dbReference type="Rhea" id="RHEA-COMP:11060"/>
        <dbReference type="Rhea" id="RHEA-COMP:11605"/>
        <dbReference type="ChEBI" id="CHEBI:15378"/>
        <dbReference type="ChEBI" id="CHEBI:30013"/>
        <dbReference type="ChEBI" id="CHEBI:30616"/>
        <dbReference type="ChEBI" id="CHEBI:61977"/>
        <dbReference type="ChEBI" id="CHEBI:456216"/>
        <dbReference type="EC" id="2.7.11.1"/>
    </reaction>
</comment>
<evidence type="ECO:0000259" key="10">
    <source>
        <dbReference type="Pfam" id="PF14380"/>
    </source>
</evidence>
<feature type="domain" description="Wall-associated receptor kinase C-terminal" evidence="10">
    <location>
        <begin position="184"/>
        <end position="245"/>
    </location>
</feature>
<dbReference type="GO" id="GO:0004674">
    <property type="term" value="F:protein serine/threonine kinase activity"/>
    <property type="evidence" value="ECO:0007669"/>
    <property type="project" value="UniProtKB-EC"/>
</dbReference>
<evidence type="ECO:0000256" key="3">
    <source>
        <dbReference type="ARBA" id="ARBA00022729"/>
    </source>
</evidence>
<dbReference type="Pfam" id="PF14380">
    <property type="entry name" value="WAK_assoc"/>
    <property type="match status" value="1"/>
</dbReference>
<evidence type="ECO:0000256" key="8">
    <source>
        <dbReference type="SAM" id="SignalP"/>
    </source>
</evidence>
<organism evidence="11 12">
    <name type="scientific">Sesamum alatum</name>
    <dbReference type="NCBI Taxonomy" id="300844"/>
    <lineage>
        <taxon>Eukaryota</taxon>
        <taxon>Viridiplantae</taxon>
        <taxon>Streptophyta</taxon>
        <taxon>Embryophyta</taxon>
        <taxon>Tracheophyta</taxon>
        <taxon>Spermatophyta</taxon>
        <taxon>Magnoliopsida</taxon>
        <taxon>eudicotyledons</taxon>
        <taxon>Gunneridae</taxon>
        <taxon>Pentapetalae</taxon>
        <taxon>asterids</taxon>
        <taxon>lamiids</taxon>
        <taxon>Lamiales</taxon>
        <taxon>Pedaliaceae</taxon>
        <taxon>Sesamum</taxon>
    </lineage>
</organism>
<feature type="domain" description="Wall-associated receptor kinase galacturonan-binding" evidence="9">
    <location>
        <begin position="37"/>
        <end position="101"/>
    </location>
</feature>
<keyword evidence="7" id="KW-1133">Transmembrane helix</keyword>
<keyword evidence="7" id="KW-0472">Membrane</keyword>
<reference evidence="11" key="1">
    <citation type="submission" date="2020-06" db="EMBL/GenBank/DDBJ databases">
        <authorList>
            <person name="Li T."/>
            <person name="Hu X."/>
            <person name="Zhang T."/>
            <person name="Song X."/>
            <person name="Zhang H."/>
            <person name="Dai N."/>
            <person name="Sheng W."/>
            <person name="Hou X."/>
            <person name="Wei L."/>
        </authorList>
    </citation>
    <scope>NUCLEOTIDE SEQUENCE</scope>
    <source>
        <strain evidence="11">3651</strain>
        <tissue evidence="11">Leaf</tissue>
    </source>
</reference>
<sequence>MHTKPSQELFLFLLALATFLPLHFPGFYCQNVIVYDCRQPFQCGNISNIRYPFWGGNNQACGYPGFQLHNCQGDFPLLNIPPLSYRVLELNFSAHTLKVARQDLLNDTCPTDLHNTTLIPGPFDFAPNTSDYNVTLFFDCTSNQNQWERLTNQFSCNVEGVETINLFRSFRRGDTSSGPGPGITCKNNISVPVSEAAALELENSKSMDVLEEALAGGFVIRWPAIVDNCEGCTRYGGTCQFNSNSITCNQGSPLMSPPPPGSVYVIPRGIPPTQSPGYAPGHTISNGREQSPRFIIVVVVSTTGLVIISIIICSWNYGGVSHKSDVYSYGMMVLEMAGARKIAEAEATQSSENYFPDRIYEQVVLNVTINSNDFMIEEDEETGRKMFLVGFWCIQTNPSDRPSMSKVVEMLEGSLQSIPIPPKPVLFTPSFPISGPEFSSTLSAYIEIEESVQT</sequence>
<dbReference type="Pfam" id="PF13947">
    <property type="entry name" value="GUB_WAK_bind"/>
    <property type="match status" value="1"/>
</dbReference>
<dbReference type="SUPFAM" id="SSF56112">
    <property type="entry name" value="Protein kinase-like (PK-like)"/>
    <property type="match status" value="1"/>
</dbReference>
<keyword evidence="11" id="KW-0418">Kinase</keyword>
<evidence type="ECO:0000256" key="1">
    <source>
        <dbReference type="ARBA" id="ARBA00004167"/>
    </source>
</evidence>
<evidence type="ECO:0000256" key="2">
    <source>
        <dbReference type="ARBA" id="ARBA00012513"/>
    </source>
</evidence>
<dbReference type="GO" id="GO:0030247">
    <property type="term" value="F:polysaccharide binding"/>
    <property type="evidence" value="ECO:0007669"/>
    <property type="project" value="InterPro"/>
</dbReference>
<comment type="catalytic activity">
    <reaction evidence="6">
        <text>L-seryl-[protein] + ATP = O-phospho-L-seryl-[protein] + ADP + H(+)</text>
        <dbReference type="Rhea" id="RHEA:17989"/>
        <dbReference type="Rhea" id="RHEA-COMP:9863"/>
        <dbReference type="Rhea" id="RHEA-COMP:11604"/>
        <dbReference type="ChEBI" id="CHEBI:15378"/>
        <dbReference type="ChEBI" id="CHEBI:29999"/>
        <dbReference type="ChEBI" id="CHEBI:30616"/>
        <dbReference type="ChEBI" id="CHEBI:83421"/>
        <dbReference type="ChEBI" id="CHEBI:456216"/>
        <dbReference type="EC" id="2.7.11.1"/>
    </reaction>
</comment>
<dbReference type="InterPro" id="IPR011009">
    <property type="entry name" value="Kinase-like_dom_sf"/>
</dbReference>
<evidence type="ECO:0000256" key="5">
    <source>
        <dbReference type="ARBA" id="ARBA00047899"/>
    </source>
</evidence>
<dbReference type="GO" id="GO:0016020">
    <property type="term" value="C:membrane"/>
    <property type="evidence" value="ECO:0007669"/>
    <property type="project" value="UniProtKB-SubCell"/>
</dbReference>
<dbReference type="PANTHER" id="PTHR33138">
    <property type="entry name" value="OS01G0690200 PROTEIN"/>
    <property type="match status" value="1"/>
</dbReference>
<proteinExistence type="predicted"/>
<feature type="transmembrane region" description="Helical" evidence="7">
    <location>
        <begin position="294"/>
        <end position="317"/>
    </location>
</feature>
<dbReference type="PANTHER" id="PTHR33138:SF11">
    <property type="entry name" value="KINASE-LIKE PROTEIN"/>
    <property type="match status" value="1"/>
</dbReference>
<keyword evidence="7" id="KW-0812">Transmembrane</keyword>
<feature type="signal peptide" evidence="8">
    <location>
        <begin position="1"/>
        <end position="29"/>
    </location>
</feature>
<evidence type="ECO:0000313" key="11">
    <source>
        <dbReference type="EMBL" id="KAK4426633.1"/>
    </source>
</evidence>
<dbReference type="Gene3D" id="1.10.510.10">
    <property type="entry name" value="Transferase(Phosphotransferase) domain 1"/>
    <property type="match status" value="1"/>
</dbReference>
<comment type="subcellular location">
    <subcellularLocation>
        <location evidence="1">Membrane</location>
        <topology evidence="1">Single-pass membrane protein</topology>
    </subcellularLocation>
</comment>
<dbReference type="AlphaFoldDB" id="A0AAE2CLL1"/>
<accession>A0AAE2CLL1</accession>
<keyword evidence="3 8" id="KW-0732">Signal</keyword>
<feature type="chain" id="PRO_5042162395" description="non-specific serine/threonine protein kinase" evidence="8">
    <location>
        <begin position="30"/>
        <end position="454"/>
    </location>
</feature>
<dbReference type="Proteomes" id="UP001293254">
    <property type="component" value="Unassembled WGS sequence"/>
</dbReference>
<dbReference type="EMBL" id="JACGWO010000005">
    <property type="protein sequence ID" value="KAK4426633.1"/>
    <property type="molecule type" value="Genomic_DNA"/>
</dbReference>
<dbReference type="EC" id="2.7.11.1" evidence="2"/>
<dbReference type="InterPro" id="IPR032872">
    <property type="entry name" value="WAK_assoc_C"/>
</dbReference>
<evidence type="ECO:0000259" key="9">
    <source>
        <dbReference type="Pfam" id="PF13947"/>
    </source>
</evidence>
<keyword evidence="11" id="KW-0675">Receptor</keyword>
<evidence type="ECO:0000256" key="4">
    <source>
        <dbReference type="ARBA" id="ARBA00023180"/>
    </source>
</evidence>
<keyword evidence="4" id="KW-0325">Glycoprotein</keyword>
<keyword evidence="11" id="KW-0808">Transferase</keyword>
<evidence type="ECO:0000256" key="6">
    <source>
        <dbReference type="ARBA" id="ARBA00048679"/>
    </source>
</evidence>
<evidence type="ECO:0000256" key="7">
    <source>
        <dbReference type="SAM" id="Phobius"/>
    </source>
</evidence>
<dbReference type="InterPro" id="IPR025287">
    <property type="entry name" value="WAK_GUB"/>
</dbReference>
<comment type="caution">
    <text evidence="11">The sequence shown here is derived from an EMBL/GenBank/DDBJ whole genome shotgun (WGS) entry which is preliminary data.</text>
</comment>
<protein>
    <recommendedName>
        <fullName evidence="2">non-specific serine/threonine protein kinase</fullName>
        <ecNumber evidence="2">2.7.11.1</ecNumber>
    </recommendedName>
</protein>
<gene>
    <name evidence="11" type="ORF">Salat_1432000</name>
</gene>
<keyword evidence="12" id="KW-1185">Reference proteome</keyword>